<feature type="signal peptide" evidence="1">
    <location>
        <begin position="1"/>
        <end position="32"/>
    </location>
</feature>
<reference evidence="2 3" key="1">
    <citation type="submission" date="2022-05" db="EMBL/GenBank/DDBJ databases">
        <authorList>
            <consortium name="Genoscope - CEA"/>
            <person name="William W."/>
        </authorList>
    </citation>
    <scope>NUCLEOTIDE SEQUENCE [LARGE SCALE GENOMIC DNA]</scope>
</reference>
<dbReference type="EMBL" id="CALNXI010005692">
    <property type="protein sequence ID" value="CAH3198279.1"/>
    <property type="molecule type" value="Genomic_DNA"/>
</dbReference>
<name>A0ABN8T2X4_9CNID</name>
<protein>
    <submittedName>
        <fullName evidence="2">Uncharacterized protein</fullName>
    </submittedName>
</protein>
<dbReference type="Proteomes" id="UP001159427">
    <property type="component" value="Unassembled WGS sequence"/>
</dbReference>
<evidence type="ECO:0000313" key="3">
    <source>
        <dbReference type="Proteomes" id="UP001159427"/>
    </source>
</evidence>
<gene>
    <name evidence="2" type="ORF">PEVE_00036067</name>
</gene>
<sequence length="201" mass="22439">MFALLQQVSFDLLVIALLDFIMILSTHSEVEARPTGCVSFDLLVIALLDFIMILSTHSEVEARPTGCVTHPFNNLKGTSSSRNTTQSLPNVREASLKPSSVVSTIELQATRSKTGRIAENQREMLTADASGIATTPFPRTVNENICIKRYRYRIICNDFFVIPVCKKHQGCYEVKKIVSFGKGRTYAITFKCQRCKQLPSS</sequence>
<keyword evidence="1" id="KW-0732">Signal</keyword>
<comment type="caution">
    <text evidence="2">The sequence shown here is derived from an EMBL/GenBank/DDBJ whole genome shotgun (WGS) entry which is preliminary data.</text>
</comment>
<evidence type="ECO:0000313" key="2">
    <source>
        <dbReference type="EMBL" id="CAH3198279.1"/>
    </source>
</evidence>
<proteinExistence type="predicted"/>
<accession>A0ABN8T2X4</accession>
<organism evidence="2 3">
    <name type="scientific">Porites evermanni</name>
    <dbReference type="NCBI Taxonomy" id="104178"/>
    <lineage>
        <taxon>Eukaryota</taxon>
        <taxon>Metazoa</taxon>
        <taxon>Cnidaria</taxon>
        <taxon>Anthozoa</taxon>
        <taxon>Hexacorallia</taxon>
        <taxon>Scleractinia</taxon>
        <taxon>Fungiina</taxon>
        <taxon>Poritidae</taxon>
        <taxon>Porites</taxon>
    </lineage>
</organism>
<evidence type="ECO:0000256" key="1">
    <source>
        <dbReference type="SAM" id="SignalP"/>
    </source>
</evidence>
<feature type="chain" id="PRO_5046059469" evidence="1">
    <location>
        <begin position="33"/>
        <end position="201"/>
    </location>
</feature>
<keyword evidence="3" id="KW-1185">Reference proteome</keyword>